<dbReference type="Proteomes" id="UP000050852">
    <property type="component" value="Unassembled WGS sequence"/>
</dbReference>
<protein>
    <submittedName>
        <fullName evidence="2">Uncharacterized protein</fullName>
    </submittedName>
</protein>
<organism evidence="2 3">
    <name type="scientific">Pseudomonas paralactis</name>
    <dbReference type="NCBI Taxonomy" id="1615673"/>
    <lineage>
        <taxon>Bacteria</taxon>
        <taxon>Pseudomonadati</taxon>
        <taxon>Pseudomonadota</taxon>
        <taxon>Gammaproteobacteria</taxon>
        <taxon>Pseudomonadales</taxon>
        <taxon>Pseudomonadaceae</taxon>
        <taxon>Pseudomonas</taxon>
    </lineage>
</organism>
<keyword evidence="1" id="KW-0812">Transmembrane</keyword>
<dbReference type="OrthoDB" id="9984534at2"/>
<name>A0A0R3A6B9_9PSED</name>
<evidence type="ECO:0000313" key="2">
    <source>
        <dbReference type="EMBL" id="KRP68658.1"/>
    </source>
</evidence>
<feature type="transmembrane region" description="Helical" evidence="1">
    <location>
        <begin position="21"/>
        <end position="39"/>
    </location>
</feature>
<gene>
    <name evidence="2" type="ORF">TX23_25640</name>
</gene>
<evidence type="ECO:0000256" key="1">
    <source>
        <dbReference type="SAM" id="Phobius"/>
    </source>
</evidence>
<feature type="transmembrane region" description="Helical" evidence="1">
    <location>
        <begin position="51"/>
        <end position="69"/>
    </location>
</feature>
<keyword evidence="1" id="KW-1133">Transmembrane helix</keyword>
<accession>A0A0R3A6B9</accession>
<keyword evidence="1" id="KW-0472">Membrane</keyword>
<dbReference type="AlphaFoldDB" id="A0A0R3A6B9"/>
<reference evidence="2 3" key="1">
    <citation type="submission" date="2015-02" db="EMBL/GenBank/DDBJ databases">
        <title>Two Pseudomonas sp. nov., isolated from raw milk.</title>
        <authorList>
            <person name="Wenning M."/>
            <person name="von Neubeck M."/>
            <person name="Huptas C."/>
            <person name="Scherer S."/>
        </authorList>
    </citation>
    <scope>NUCLEOTIDE SEQUENCE [LARGE SCALE GENOMIC DNA]</scope>
    <source>
        <strain evidence="2 3">DSM 29164</strain>
    </source>
</reference>
<sequence length="272" mass="30889">MDSLKDLMDLLGKAKNLRLNIAAFVVSSIVLFGVSKELFSVGDAFETVLKGLALITAIRIVYGVIGFILDSISRLQNRKAAALAKELLDEEARIRRELDIKNAADEKLKKENKIRHAFENLDIFQLYYIQELRKQNHINISKGADLFSLKGSEIVRAVSTNERMESVALTREANLILNGELWARFDELKRNSVTRFFEGVQPMAMKYFKDFLTEDKINTRNIHARSLSYYENEGVFSKFSRSVVFLQPQTSSIYTIDPIAKSALAEVINKGN</sequence>
<proteinExistence type="predicted"/>
<comment type="caution">
    <text evidence="2">The sequence shown here is derived from an EMBL/GenBank/DDBJ whole genome shotgun (WGS) entry which is preliminary data.</text>
</comment>
<dbReference type="EMBL" id="JYLN01000016">
    <property type="protein sequence ID" value="KRP68658.1"/>
    <property type="molecule type" value="Genomic_DNA"/>
</dbReference>
<evidence type="ECO:0000313" key="3">
    <source>
        <dbReference type="Proteomes" id="UP000050852"/>
    </source>
</evidence>
<dbReference type="RefSeq" id="WP_057704569.1">
    <property type="nucleotide sequence ID" value="NZ_JYLN01000016.1"/>
</dbReference>
<dbReference type="PATRIC" id="fig|1615673.3.peg.742"/>